<evidence type="ECO:0000256" key="6">
    <source>
        <dbReference type="ARBA" id="ARBA00022916"/>
    </source>
</evidence>
<evidence type="ECO:0000256" key="2">
    <source>
        <dbReference type="ARBA" id="ARBA00005186"/>
    </source>
</evidence>
<dbReference type="GO" id="GO:0019867">
    <property type="term" value="C:outer membrane"/>
    <property type="evidence" value="ECO:0007669"/>
    <property type="project" value="InterPro"/>
</dbReference>
<comment type="caution">
    <text evidence="10">The sequence shown here is derived from an EMBL/GenBank/DDBJ whole genome shotgun (WGS) entry which is preliminary data.</text>
</comment>
<dbReference type="PANTHER" id="PTHR45586">
    <property type="entry name" value="TPR REPEAT-CONTAINING PROTEIN PA4667"/>
    <property type="match status" value="1"/>
</dbReference>
<dbReference type="Gene3D" id="1.25.40.10">
    <property type="entry name" value="Tetratricopeptide repeat domain"/>
    <property type="match status" value="3"/>
</dbReference>
<feature type="chain" id="PRO_5026973417" evidence="8">
    <location>
        <begin position="28"/>
        <end position="1248"/>
    </location>
</feature>
<evidence type="ECO:0000256" key="1">
    <source>
        <dbReference type="ARBA" id="ARBA00003476"/>
    </source>
</evidence>
<comment type="function">
    <text evidence="1">Required for maximal bacterial cellulose synthesis.</text>
</comment>
<dbReference type="EMBL" id="WOBO01000005">
    <property type="protein sequence ID" value="MUK44957.1"/>
    <property type="molecule type" value="Genomic_DNA"/>
</dbReference>
<evidence type="ECO:0000256" key="7">
    <source>
        <dbReference type="PROSITE-ProRule" id="PRU00339"/>
    </source>
</evidence>
<accession>A0A6N3YZ34</accession>
<evidence type="ECO:0000259" key="9">
    <source>
        <dbReference type="Pfam" id="PF05420"/>
    </source>
</evidence>
<feature type="repeat" description="TPR" evidence="7">
    <location>
        <begin position="332"/>
        <end position="365"/>
    </location>
</feature>
<dbReference type="SUPFAM" id="SSF48452">
    <property type="entry name" value="TPR-like"/>
    <property type="match status" value="1"/>
</dbReference>
<dbReference type="GO" id="GO:0030244">
    <property type="term" value="P:cellulose biosynthetic process"/>
    <property type="evidence" value="ECO:0007669"/>
    <property type="project" value="UniProtKB-KW"/>
</dbReference>
<evidence type="ECO:0000313" key="10">
    <source>
        <dbReference type="EMBL" id="MUK44957.1"/>
    </source>
</evidence>
<dbReference type="SMART" id="SM00028">
    <property type="entry name" value="TPR"/>
    <property type="match status" value="5"/>
</dbReference>
<comment type="pathway">
    <text evidence="2">Glycan metabolism; bacterial cellulose biosynthesis.</text>
</comment>
<protein>
    <submittedName>
        <fullName evidence="10">Tetratricopeptide repeat protein</fullName>
    </submittedName>
</protein>
<feature type="repeat" description="TPR" evidence="7">
    <location>
        <begin position="380"/>
        <end position="413"/>
    </location>
</feature>
<organism evidence="10 11">
    <name type="scientific">Aliivibrio fischeri</name>
    <name type="common">Vibrio fischeri</name>
    <dbReference type="NCBI Taxonomy" id="668"/>
    <lineage>
        <taxon>Bacteria</taxon>
        <taxon>Pseudomonadati</taxon>
        <taxon>Pseudomonadota</taxon>
        <taxon>Gammaproteobacteria</taxon>
        <taxon>Vibrionales</taxon>
        <taxon>Vibrionaceae</taxon>
        <taxon>Aliivibrio</taxon>
    </lineage>
</organism>
<dbReference type="GO" id="GO:0006011">
    <property type="term" value="P:UDP-alpha-D-glucose metabolic process"/>
    <property type="evidence" value="ECO:0007669"/>
    <property type="project" value="InterPro"/>
</dbReference>
<keyword evidence="5 7" id="KW-0802">TPR repeat</keyword>
<keyword evidence="6" id="KW-0135">Cellulose biosynthesis</keyword>
<evidence type="ECO:0000256" key="5">
    <source>
        <dbReference type="ARBA" id="ARBA00022803"/>
    </source>
</evidence>
<gene>
    <name evidence="10" type="ORF">GNP77_06140</name>
</gene>
<keyword evidence="4" id="KW-0677">Repeat</keyword>
<feature type="signal peptide" evidence="8">
    <location>
        <begin position="1"/>
        <end position="27"/>
    </location>
</feature>
<sequence length="1248" mass="140870">MSVSKYSLKQFVSFAVLGAMYASPVSAVSLSRDTTNNHKPIVFQQDVSEVQSKAWLIKQLTYAQLLHRPDITQTTLKRLFAIDPENAEGLSFQAQYLAKSGQVEQATLILKKLQKKHPKSKVTRQLNDVLSLYGDNKAAYQQIMLQARSGRNKQALTGLKKLFPNGMPTPEIQLQYLKIESGIEGRERRVLLGLKKLNKEHPGVPDFQLAYAEHISHGNPSNPEAMKLLQRLSLEPSVSNSAGTLWLSRLDDTYITDDVVLQYAILASYFPSNTKYRKAWIDAKKRLDKEKELRKDPRYMAKLDGLKELESGHYRNAQQKLFTALKARPNDPEILGALGMTYLRLGQQEAALSYFQKAKKYDKDLRNTDKWNGLIRSSSYWSYLEIGEKKMKRGDFDGASRKYHQAVKFEPDDPYAYNYLAELALVQHSNEEALRYYKIALSKNSLDETALRGWFNVNIALYGEEQALVSGRKLPKKAQKVLAERFHEVEISMLIAELNQAMKRGDTVAANTIVDKLLSDPPSSPWLRSDVADSLHFIGQEQRADKQMQIWSMETPTPEMKFAYALYLARYGNTPEAINQLTAISKESRSDAMISNLNRLEMSQTFGSLYVLAKDDPDAAEREIERLKVKYASNPDAIMSLIDIQYQLGFSDKAVESLGNIHPADRWEMETQLHYGELLFQFEQNSEFEDWQQSIKTESIHGNLTIDQTIRRDLLFAEYAYKNEQYEEAEHYYSLASQLHSQYQHDALLGVIKSREALGKEETVLPLALHLYSEEKALSSRNSVELAGILSKHGHQHEASLLVKGLSNKQDSDAIDYRNGMSVAMTQQDWGLAKDMAKLALIEDALDPQGGPTVAQDEAQIKNKGNDNPKNMPLRHLYHDADDNWLTRNVKSDLDYIYARDQGYVSFGVDYSAREGANKSVQIPVEAIIPMPEYDGHLQLRADVVHLNSGDIDYYDPTTRMNEKDTGTAFGIGWLADSWSADIGTTPVGFDQQNIVGGLNLSGDLGDIGWKATLSRRSETSSTLSYAGMTVPDTVSNHQGDEWGGVMKTGIKLGGSYDLGGDVGYWASAQFHKMTGKSVEDNTRLGLLGGTYWKIINDNDKRLSLGLNLMYLNYDKNLSEYAYGYGGYYSPQDYFSVSIPVNYYERINNGLSYLVSGSISNSWSKEDDPYVEGATLDSSKGGGFGFSLEAAVEQRISKRWYLGAAVDIQRSDFYEPNHLLFYAKYTFTDRWQPISMPVNPLTLYGDFD</sequence>
<dbReference type="Pfam" id="PF13432">
    <property type="entry name" value="TPR_16"/>
    <property type="match status" value="2"/>
</dbReference>
<dbReference type="RefSeq" id="WP_155657519.1">
    <property type="nucleotide sequence ID" value="NZ_WOBO01000005.1"/>
</dbReference>
<evidence type="ECO:0000256" key="4">
    <source>
        <dbReference type="ARBA" id="ARBA00022737"/>
    </source>
</evidence>
<feature type="domain" description="Cellulose synthase operon C C-terminal" evidence="9">
    <location>
        <begin position="919"/>
        <end position="1227"/>
    </location>
</feature>
<dbReference type="Pfam" id="PF05420">
    <property type="entry name" value="BCSC_C"/>
    <property type="match status" value="1"/>
</dbReference>
<dbReference type="InterPro" id="IPR011990">
    <property type="entry name" value="TPR-like_helical_dom_sf"/>
</dbReference>
<name>A0A6N3YZ34_ALIFS</name>
<dbReference type="PANTHER" id="PTHR45586:SF1">
    <property type="entry name" value="LIPOPOLYSACCHARIDE ASSEMBLY PROTEIN B"/>
    <property type="match status" value="1"/>
</dbReference>
<dbReference type="PROSITE" id="PS50005">
    <property type="entry name" value="TPR"/>
    <property type="match status" value="2"/>
</dbReference>
<dbReference type="AlphaFoldDB" id="A0A6N3YZ34"/>
<proteinExistence type="predicted"/>
<dbReference type="InterPro" id="IPR008410">
    <property type="entry name" value="BCSC_C"/>
</dbReference>
<evidence type="ECO:0000256" key="3">
    <source>
        <dbReference type="ARBA" id="ARBA00022729"/>
    </source>
</evidence>
<reference evidence="10 11" key="1">
    <citation type="submission" date="2019-11" db="EMBL/GenBank/DDBJ databases">
        <title>Using colonization assays and comparative genomics to discover symbiosis behaviors and factors in Vibrio fischeri.</title>
        <authorList>
            <person name="Bongrand C."/>
            <person name="Moriano-Gutierrez S."/>
            <person name="Arevalo P."/>
            <person name="Mcfall-Ngai M."/>
            <person name="Visick K."/>
            <person name="Polz M.F."/>
            <person name="Ruby E.G."/>
        </authorList>
    </citation>
    <scope>NUCLEOTIDE SEQUENCE [LARGE SCALE GENOMIC DNA]</scope>
    <source>
        <strain evidence="11">emors.3.2</strain>
    </source>
</reference>
<evidence type="ECO:0000256" key="8">
    <source>
        <dbReference type="SAM" id="SignalP"/>
    </source>
</evidence>
<dbReference type="InterPro" id="IPR003921">
    <property type="entry name" value="Cell_synth_C"/>
</dbReference>
<dbReference type="InterPro" id="IPR051012">
    <property type="entry name" value="CellSynth/LPSAsmb/PSIAsmb"/>
</dbReference>
<dbReference type="UniPathway" id="UPA00694"/>
<evidence type="ECO:0000313" key="11">
    <source>
        <dbReference type="Proteomes" id="UP000435323"/>
    </source>
</evidence>
<dbReference type="Proteomes" id="UP000435323">
    <property type="component" value="Unassembled WGS sequence"/>
</dbReference>
<dbReference type="PRINTS" id="PR01441">
    <property type="entry name" value="CELLSNTHASEC"/>
</dbReference>
<dbReference type="InterPro" id="IPR019734">
    <property type="entry name" value="TPR_rpt"/>
</dbReference>
<keyword evidence="3 8" id="KW-0732">Signal</keyword>